<feature type="compositionally biased region" description="Basic and acidic residues" evidence="5">
    <location>
        <begin position="321"/>
        <end position="358"/>
    </location>
</feature>
<evidence type="ECO:0000256" key="4">
    <source>
        <dbReference type="SAM" id="Coils"/>
    </source>
</evidence>
<dbReference type="RefSeq" id="WP_188039520.1">
    <property type="nucleotide sequence ID" value="NZ_JACVHF010000005.1"/>
</dbReference>
<dbReference type="Pfam" id="PF13476">
    <property type="entry name" value="AAA_23"/>
    <property type="match status" value="1"/>
</dbReference>
<keyword evidence="8" id="KW-1185">Reference proteome</keyword>
<dbReference type="PANTHER" id="PTHR32114">
    <property type="entry name" value="ABC TRANSPORTER ABCH.3"/>
    <property type="match status" value="1"/>
</dbReference>
<dbReference type="PANTHER" id="PTHR32114:SF2">
    <property type="entry name" value="ABC TRANSPORTER ABCH.3"/>
    <property type="match status" value="1"/>
</dbReference>
<name>A0ABR7T321_HELCL</name>
<dbReference type="SUPFAM" id="SSF52540">
    <property type="entry name" value="P-loop containing nucleoside triphosphate hydrolases"/>
    <property type="match status" value="1"/>
</dbReference>
<comment type="similarity">
    <text evidence="1">Belongs to the SMC family. SbcC subfamily.</text>
</comment>
<sequence>MKPLKLTMNAFGPFAGIQVIDFTELKGNTLFLIHGPTGAGKTTILDAICFALYGDTSGAERDGKQMRSDHADISVPTSVTFDFTIGVQQYRVTRNPEQERPKRSGGGTTTMRSDATLWDRTNCSDDAETGVVLATGTSKVTVKVESLLGFESSQFRQVVMLPQGQFRKLLTSDSKEREQILEALFKTEIYRRIELALKEKSKAMESEIKDIQRHKQWVLQEAKAQSAEELDQRLKEHRENLQQIQQAVQQHRKRREQAQVFLEAGKQTKEKLIEKGQAESHLRALQEKVPEMEGRRQELERARQALGLADLEKSLLGRRREKAEVEKERVGREAELKGTRQSKTDAETKYTLEQGREPERAEAVREVARLEGFTEIVNAIDGARRSLAASLTEVKAVKAEKEQKDQSLTELSAYMETQTNRWKQATQEGAKASSFEAAYNELTRVGKKRKELDIAYKAQAEAMQEHGHVEQEYLLLKDKAARAKEELAQLREAWNKGQASILAASLSENRPCPVCGSLHHPEPARTSEFVPSQQDLKDREKSFSDLEARRDHKLNELREKERKKAATENQVAALKEELGEQADLVLEGLRARAKEVKQAWDKSAKAKEAAEALGKELESLKVQEAALRKQVALLEEKYRGAESRWRASAAVVEEKEAMVPADLRDLKALQKAQMEAVNRRKDLEGALERARKAVEVAQAALAKSETALQESTRRLEQVELQLQGEERTFTVRLQEAGFTCVGAYEQAKRPKEAIDRIEGILIEFGENLRAAQDRLTRAEEAAQELTEPDLDELKKNLKAAEEAFELSRKQEIERENEISRETEWLKNLRKLESDFAATEEKYRVLGRISEVANGTNKYGITFQRFVLGALLDDVTAAATERLKLMSRGRYYLQRTLDRATKRSAGGLDLEVFDTYTGLCRNVSTLSGGETFLAALSLALGLADVVQSYSGGIYLDAIFVDEGFGTLDPESLDLAMRALIDLQKGGRLVGIISHVPELKERIDARLEVKATERGSTAGFRIA</sequence>
<feature type="region of interest" description="Disordered" evidence="5">
    <location>
        <begin position="517"/>
        <end position="565"/>
    </location>
</feature>
<evidence type="ECO:0000256" key="2">
    <source>
        <dbReference type="ARBA" id="ARBA00011322"/>
    </source>
</evidence>
<feature type="domain" description="Rad50/SbcC-type AAA" evidence="6">
    <location>
        <begin position="5"/>
        <end position="247"/>
    </location>
</feature>
<accession>A0ABR7T321</accession>
<organism evidence="7 8">
    <name type="scientific">Heliobacterium chlorum</name>
    <dbReference type="NCBI Taxonomy" id="2698"/>
    <lineage>
        <taxon>Bacteria</taxon>
        <taxon>Bacillati</taxon>
        <taxon>Bacillota</taxon>
        <taxon>Clostridia</taxon>
        <taxon>Eubacteriales</taxon>
        <taxon>Heliobacteriaceae</taxon>
        <taxon>Heliobacterium</taxon>
    </lineage>
</organism>
<feature type="region of interest" description="Disordered" evidence="5">
    <location>
        <begin position="92"/>
        <end position="115"/>
    </location>
</feature>
<evidence type="ECO:0000259" key="6">
    <source>
        <dbReference type="Pfam" id="PF13476"/>
    </source>
</evidence>
<comment type="subunit">
    <text evidence="2">Heterodimer of SbcC and SbcD.</text>
</comment>
<dbReference type="Proteomes" id="UP000617402">
    <property type="component" value="Unassembled WGS sequence"/>
</dbReference>
<evidence type="ECO:0000313" key="8">
    <source>
        <dbReference type="Proteomes" id="UP000617402"/>
    </source>
</evidence>
<keyword evidence="4" id="KW-0175">Coiled coil</keyword>
<feature type="region of interest" description="Disordered" evidence="5">
    <location>
        <begin position="320"/>
        <end position="358"/>
    </location>
</feature>
<feature type="coiled-coil region" evidence="4">
    <location>
        <begin position="220"/>
        <end position="254"/>
    </location>
</feature>
<dbReference type="EMBL" id="JACVHF010000005">
    <property type="protein sequence ID" value="MBC9784418.1"/>
    <property type="molecule type" value="Genomic_DNA"/>
</dbReference>
<evidence type="ECO:0000313" key="7">
    <source>
        <dbReference type="EMBL" id="MBC9784418.1"/>
    </source>
</evidence>
<feature type="coiled-coil region" evidence="4">
    <location>
        <begin position="761"/>
        <end position="810"/>
    </location>
</feature>
<dbReference type="Gene3D" id="3.40.50.300">
    <property type="entry name" value="P-loop containing nucleotide triphosphate hydrolases"/>
    <property type="match status" value="2"/>
</dbReference>
<feature type="compositionally biased region" description="Basic and acidic residues" evidence="5">
    <location>
        <begin position="535"/>
        <end position="565"/>
    </location>
</feature>
<gene>
    <name evidence="7" type="ORF">H1S01_07820</name>
</gene>
<evidence type="ECO:0000256" key="3">
    <source>
        <dbReference type="ARBA" id="ARBA00013368"/>
    </source>
</evidence>
<evidence type="ECO:0000256" key="5">
    <source>
        <dbReference type="SAM" id="MobiDB-lite"/>
    </source>
</evidence>
<reference evidence="7 8" key="1">
    <citation type="submission" date="2020-07" db="EMBL/GenBank/DDBJ databases">
        <title>Draft whole-genome sequence of Heliobacterium chlorum DSM 3682, type strain.</title>
        <authorList>
            <person name="Kyndt J.A."/>
            <person name="Meyer T.E."/>
            <person name="Imhoff J.F."/>
        </authorList>
    </citation>
    <scope>NUCLEOTIDE SEQUENCE [LARGE SCALE GENOMIC DNA]</scope>
    <source>
        <strain evidence="7 8">DSM 3682</strain>
    </source>
</reference>
<dbReference type="InterPro" id="IPR027417">
    <property type="entry name" value="P-loop_NTPase"/>
</dbReference>
<dbReference type="Pfam" id="PF13558">
    <property type="entry name" value="SbcC_Walker_B"/>
    <property type="match status" value="1"/>
</dbReference>
<protein>
    <recommendedName>
        <fullName evidence="3">Nuclease SbcCD subunit C</fullName>
    </recommendedName>
</protein>
<comment type="caution">
    <text evidence="7">The sequence shown here is derived from an EMBL/GenBank/DDBJ whole genome shotgun (WGS) entry which is preliminary data.</text>
</comment>
<dbReference type="InterPro" id="IPR038729">
    <property type="entry name" value="Rad50/SbcC_AAA"/>
</dbReference>
<proteinExistence type="inferred from homology"/>
<evidence type="ECO:0000256" key="1">
    <source>
        <dbReference type="ARBA" id="ARBA00006930"/>
    </source>
</evidence>